<dbReference type="Gene3D" id="1.10.600.10">
    <property type="entry name" value="Farnesyl Diphosphate Synthase"/>
    <property type="match status" value="1"/>
</dbReference>
<organism evidence="5 6">
    <name type="scientific">Xylaria flabelliformis</name>
    <dbReference type="NCBI Taxonomy" id="2512241"/>
    <lineage>
        <taxon>Eukaryota</taxon>
        <taxon>Fungi</taxon>
        <taxon>Dikarya</taxon>
        <taxon>Ascomycota</taxon>
        <taxon>Pezizomycotina</taxon>
        <taxon>Sordariomycetes</taxon>
        <taxon>Xylariomycetidae</taxon>
        <taxon>Xylariales</taxon>
        <taxon>Xylariaceae</taxon>
        <taxon>Xylaria</taxon>
    </lineage>
</organism>
<dbReference type="EMBL" id="VFLP01000011">
    <property type="protein sequence ID" value="TRX96333.1"/>
    <property type="molecule type" value="Genomic_DNA"/>
</dbReference>
<evidence type="ECO:0000313" key="6">
    <source>
        <dbReference type="Proteomes" id="UP000319160"/>
    </source>
</evidence>
<comment type="caution">
    <text evidence="5">The sequence shown here is derived from an EMBL/GenBank/DDBJ whole genome shotgun (WGS) entry which is preliminary data.</text>
</comment>
<keyword evidence="3 4" id="KW-0460">Magnesium</keyword>
<dbReference type="GO" id="GO:0046872">
    <property type="term" value="F:metal ion binding"/>
    <property type="evidence" value="ECO:0007669"/>
    <property type="project" value="UniProtKB-KW"/>
</dbReference>
<dbReference type="Pfam" id="PF19086">
    <property type="entry name" value="Terpene_syn_C_2"/>
    <property type="match status" value="1"/>
</dbReference>
<dbReference type="GO" id="GO:0010333">
    <property type="term" value="F:terpene synthase activity"/>
    <property type="evidence" value="ECO:0007669"/>
    <property type="project" value="InterPro"/>
</dbReference>
<dbReference type="GO" id="GO:0008299">
    <property type="term" value="P:isoprenoid biosynthetic process"/>
    <property type="evidence" value="ECO:0007669"/>
    <property type="project" value="UniProtKB-ARBA"/>
</dbReference>
<dbReference type="EC" id="4.2.3.-" evidence="4"/>
<keyword evidence="4" id="KW-0479">Metal-binding</keyword>
<comment type="cofactor">
    <cofactor evidence="1 4">
        <name>Mg(2+)</name>
        <dbReference type="ChEBI" id="CHEBI:18420"/>
    </cofactor>
</comment>
<dbReference type="PANTHER" id="PTHR35201:SF4">
    <property type="entry name" value="BETA-PINACENE SYNTHASE-RELATED"/>
    <property type="match status" value="1"/>
</dbReference>
<dbReference type="OrthoDB" id="2861623at2759"/>
<dbReference type="AlphaFoldDB" id="A0A553I816"/>
<comment type="similarity">
    <text evidence="2 4">Belongs to the terpene synthase family.</text>
</comment>
<dbReference type="SFLD" id="SFLDG01020">
    <property type="entry name" value="Terpene_Cyclase_Like_2"/>
    <property type="match status" value="1"/>
</dbReference>
<accession>A0A553I816</accession>
<evidence type="ECO:0000256" key="2">
    <source>
        <dbReference type="ARBA" id="ARBA00006333"/>
    </source>
</evidence>
<sequence length="415" mass="46793">MKTTILHLAQLVRSAVKASFFHHVEPTSDQPGKPTKYPELANVNSQLHGEALAVATKLVGKRLHLSDLTKVFASWPTATNKYAKELEALVDSLLERIITNKRKLEALKQADFGHLMSLWYPDAEWPELKVATAYSVWIFVWDDEIDAGDTDAATNEELAQAYYRQSLAYIYSALGLDGGSQGDIQAPHQNMALFADVARGIRETTDIQQRQRFFDELENFMLQVGVEHTHRMAGTIPTTEEYMNIRSGSVGFMLKIRLPETVMECTAMKALWRETIYICLILNDVYSCQKEIIQGSLLNIVPVMFKNMKQEDQKCMTAVSRDLDIALKEAMERFDAAAEELGEIAPEDARLHGNILDYIKWCRYFITGVLHWSLQSGRYGMAKCINDDGTLNALLTCASTETRGVALKPLPFPYP</sequence>
<evidence type="ECO:0000313" key="5">
    <source>
        <dbReference type="EMBL" id="TRX96333.1"/>
    </source>
</evidence>
<dbReference type="InterPro" id="IPR034686">
    <property type="entry name" value="Terpene_cyclase-like_2"/>
</dbReference>
<protein>
    <recommendedName>
        <fullName evidence="4">Terpene synthase</fullName>
        <ecNumber evidence="4">4.2.3.-</ecNumber>
    </recommendedName>
</protein>
<name>A0A553I816_9PEZI</name>
<dbReference type="SUPFAM" id="SSF48576">
    <property type="entry name" value="Terpenoid synthases"/>
    <property type="match status" value="1"/>
</dbReference>
<dbReference type="Proteomes" id="UP000319160">
    <property type="component" value="Unassembled WGS sequence"/>
</dbReference>
<dbReference type="PANTHER" id="PTHR35201">
    <property type="entry name" value="TERPENE SYNTHASE"/>
    <property type="match status" value="1"/>
</dbReference>
<keyword evidence="4" id="KW-0456">Lyase</keyword>
<reference evidence="6" key="1">
    <citation type="submission" date="2019-06" db="EMBL/GenBank/DDBJ databases">
        <title>Draft genome sequence of the griseofulvin-producing fungus Xylaria cubensis strain G536.</title>
        <authorList>
            <person name="Mead M.E."/>
            <person name="Raja H.A."/>
            <person name="Steenwyk J.L."/>
            <person name="Knowles S.L."/>
            <person name="Oberlies N.H."/>
            <person name="Rokas A."/>
        </authorList>
    </citation>
    <scope>NUCLEOTIDE SEQUENCE [LARGE SCALE GENOMIC DNA]</scope>
    <source>
        <strain evidence="6">G536</strain>
    </source>
</reference>
<evidence type="ECO:0000256" key="4">
    <source>
        <dbReference type="RuleBase" id="RU366034"/>
    </source>
</evidence>
<dbReference type="InterPro" id="IPR008949">
    <property type="entry name" value="Isoprenoid_synthase_dom_sf"/>
</dbReference>
<proteinExistence type="inferred from homology"/>
<keyword evidence="6" id="KW-1185">Reference proteome</keyword>
<evidence type="ECO:0000256" key="1">
    <source>
        <dbReference type="ARBA" id="ARBA00001946"/>
    </source>
</evidence>
<evidence type="ECO:0000256" key="3">
    <source>
        <dbReference type="ARBA" id="ARBA00022842"/>
    </source>
</evidence>
<dbReference type="SFLD" id="SFLDS00005">
    <property type="entry name" value="Isoprenoid_Synthase_Type_I"/>
    <property type="match status" value="1"/>
</dbReference>
<gene>
    <name evidence="5" type="ORF">FHL15_002605</name>
</gene>